<keyword evidence="14" id="KW-1185">Reference proteome</keyword>
<sequence length="222" mass="23360">MIDAAALTPLLLTLKVALLATLAALCLGVGLAQFVGKFRFAGRDWLDAVCTLPLVLPPTVLGYYLIVLIGRRGILGQWLEETFGVSLMFTWEGAVLAATVVAFPLVFRSARAALDGVDPNIENAARTLGASESRIFFQVTLPLAFRGILSGGMLAFARAMGEFGATLMVAGNIPGKTQTLSLAVYTAVQAGNDRLANVLVLVVSTVCVVILVIAGKLLKPNT</sequence>
<feature type="transmembrane region" description="Helical" evidence="10">
    <location>
        <begin position="16"/>
        <end position="36"/>
    </location>
</feature>
<dbReference type="InterPro" id="IPR011867">
    <property type="entry name" value="ModB_ABC"/>
</dbReference>
<comment type="caution">
    <text evidence="13">The sequence shown here is derived from an EMBL/GenBank/DDBJ whole genome shotgun (WGS) entry which is preliminary data.</text>
</comment>
<accession>A0A7K3NRH8</accession>
<keyword evidence="8 10" id="KW-1133">Transmembrane helix</keyword>
<dbReference type="Gene3D" id="1.10.3720.10">
    <property type="entry name" value="MetI-like"/>
    <property type="match status" value="1"/>
</dbReference>
<dbReference type="InterPro" id="IPR000515">
    <property type="entry name" value="MetI-like"/>
</dbReference>
<keyword evidence="4 10" id="KW-0813">Transport</keyword>
<feature type="domain" description="ABC transmembrane type-1" evidence="12">
    <location>
        <begin position="10"/>
        <end position="214"/>
    </location>
</feature>
<dbReference type="EMBL" id="JAAGRQ010000144">
    <property type="protein sequence ID" value="NDY58802.1"/>
    <property type="molecule type" value="Genomic_DNA"/>
</dbReference>
<feature type="transmembrane region" description="Helical" evidence="10">
    <location>
        <begin position="48"/>
        <end position="69"/>
    </location>
</feature>
<dbReference type="InterPro" id="IPR035906">
    <property type="entry name" value="MetI-like_sf"/>
</dbReference>
<proteinExistence type="inferred from homology"/>
<keyword evidence="5 11" id="KW-1003">Cell membrane</keyword>
<feature type="transmembrane region" description="Helical" evidence="10">
    <location>
        <begin position="195"/>
        <end position="218"/>
    </location>
</feature>
<dbReference type="NCBIfam" id="NF038017">
    <property type="entry name" value="ABC_perm1"/>
    <property type="match status" value="1"/>
</dbReference>
<evidence type="ECO:0000313" key="13">
    <source>
        <dbReference type="EMBL" id="NDY58802.1"/>
    </source>
</evidence>
<evidence type="ECO:0000256" key="9">
    <source>
        <dbReference type="ARBA" id="ARBA00023136"/>
    </source>
</evidence>
<dbReference type="PROSITE" id="PS50928">
    <property type="entry name" value="ABC_TM1"/>
    <property type="match status" value="1"/>
</dbReference>
<dbReference type="Proteomes" id="UP000469724">
    <property type="component" value="Unassembled WGS sequence"/>
</dbReference>
<evidence type="ECO:0000256" key="6">
    <source>
        <dbReference type="ARBA" id="ARBA00022505"/>
    </source>
</evidence>
<evidence type="ECO:0000259" key="12">
    <source>
        <dbReference type="PROSITE" id="PS50928"/>
    </source>
</evidence>
<evidence type="ECO:0000256" key="8">
    <source>
        <dbReference type="ARBA" id="ARBA00022989"/>
    </source>
</evidence>
<dbReference type="Pfam" id="PF00528">
    <property type="entry name" value="BPD_transp_1"/>
    <property type="match status" value="1"/>
</dbReference>
<reference evidence="13 14" key="1">
    <citation type="submission" date="2020-02" db="EMBL/GenBank/DDBJ databases">
        <title>Comparative genomics of sulfur disproportionating microorganisms.</title>
        <authorList>
            <person name="Ward L.M."/>
            <person name="Bertran E."/>
            <person name="Johnston D.T."/>
        </authorList>
    </citation>
    <scope>NUCLEOTIDE SEQUENCE [LARGE SCALE GENOMIC DNA]</scope>
    <source>
        <strain evidence="13 14">DSM 3696</strain>
    </source>
</reference>
<organism evidence="13 14">
    <name type="scientific">Desulfolutivibrio sulfodismutans</name>
    <dbReference type="NCBI Taxonomy" id="63561"/>
    <lineage>
        <taxon>Bacteria</taxon>
        <taxon>Pseudomonadati</taxon>
        <taxon>Thermodesulfobacteriota</taxon>
        <taxon>Desulfovibrionia</taxon>
        <taxon>Desulfovibrionales</taxon>
        <taxon>Desulfovibrionaceae</taxon>
        <taxon>Desulfolutivibrio</taxon>
    </lineage>
</organism>
<dbReference type="NCBIfam" id="TIGR02141">
    <property type="entry name" value="modB_ABC"/>
    <property type="match status" value="1"/>
</dbReference>
<comment type="function">
    <text evidence="1 11">Part of the binding-protein-dependent transport system for molybdenum; probably responsible for the translocation of the substrate across the membrane.</text>
</comment>
<dbReference type="GO" id="GO:0005886">
    <property type="term" value="C:plasma membrane"/>
    <property type="evidence" value="ECO:0007669"/>
    <property type="project" value="UniProtKB-SubCell"/>
</dbReference>
<comment type="subcellular location">
    <subcellularLocation>
        <location evidence="2 10">Cell membrane</location>
        <topology evidence="2 10">Multi-pass membrane protein</topology>
    </subcellularLocation>
</comment>
<keyword evidence="9 10" id="KW-0472">Membrane</keyword>
<comment type="similarity">
    <text evidence="3 11">Belongs to the binding-protein-dependent transport system permease family. CysTW subfamily.</text>
</comment>
<evidence type="ECO:0000256" key="1">
    <source>
        <dbReference type="ARBA" id="ARBA00002949"/>
    </source>
</evidence>
<evidence type="ECO:0000256" key="2">
    <source>
        <dbReference type="ARBA" id="ARBA00004651"/>
    </source>
</evidence>
<dbReference type="AlphaFoldDB" id="A0A7K3NRH8"/>
<dbReference type="RefSeq" id="WP_163303867.1">
    <property type="nucleotide sequence ID" value="NZ_JAAGRQ010000144.1"/>
</dbReference>
<evidence type="ECO:0000256" key="11">
    <source>
        <dbReference type="RuleBase" id="RU365097"/>
    </source>
</evidence>
<name>A0A7K3NRH8_9BACT</name>
<evidence type="ECO:0000256" key="10">
    <source>
        <dbReference type="RuleBase" id="RU363032"/>
    </source>
</evidence>
<dbReference type="GO" id="GO:0015098">
    <property type="term" value="F:molybdate ion transmembrane transporter activity"/>
    <property type="evidence" value="ECO:0007669"/>
    <property type="project" value="UniProtKB-UniRule"/>
</dbReference>
<evidence type="ECO:0000256" key="7">
    <source>
        <dbReference type="ARBA" id="ARBA00022692"/>
    </source>
</evidence>
<keyword evidence="7 10" id="KW-0812">Transmembrane</keyword>
<keyword evidence="6 11" id="KW-0500">Molybdenum</keyword>
<dbReference type="InterPro" id="IPR049783">
    <property type="entry name" value="ABC_perm_TupB-like"/>
</dbReference>
<evidence type="ECO:0000256" key="5">
    <source>
        <dbReference type="ARBA" id="ARBA00022475"/>
    </source>
</evidence>
<dbReference type="PANTHER" id="PTHR30183:SF3">
    <property type="entry name" value="MOLYBDENUM TRANSPORT SYSTEM PERMEASE PROTEIN MODB"/>
    <property type="match status" value="1"/>
</dbReference>
<evidence type="ECO:0000256" key="3">
    <source>
        <dbReference type="ARBA" id="ARBA00007069"/>
    </source>
</evidence>
<dbReference type="SUPFAM" id="SSF161098">
    <property type="entry name" value="MetI-like"/>
    <property type="match status" value="1"/>
</dbReference>
<feature type="transmembrane region" description="Helical" evidence="10">
    <location>
        <begin position="89"/>
        <end position="107"/>
    </location>
</feature>
<protein>
    <recommendedName>
        <fullName evidence="11">Molybdenum transport system permease</fullName>
    </recommendedName>
</protein>
<evidence type="ECO:0000256" key="4">
    <source>
        <dbReference type="ARBA" id="ARBA00022448"/>
    </source>
</evidence>
<dbReference type="PANTHER" id="PTHR30183">
    <property type="entry name" value="MOLYBDENUM TRANSPORT SYSTEM PERMEASE PROTEIN MODB"/>
    <property type="match status" value="1"/>
</dbReference>
<evidence type="ECO:0000313" key="14">
    <source>
        <dbReference type="Proteomes" id="UP000469724"/>
    </source>
</evidence>
<dbReference type="CDD" id="cd06261">
    <property type="entry name" value="TM_PBP2"/>
    <property type="match status" value="1"/>
</dbReference>
<feature type="transmembrane region" description="Helical" evidence="10">
    <location>
        <begin position="135"/>
        <end position="157"/>
    </location>
</feature>
<gene>
    <name evidence="13" type="primary">modB</name>
    <name evidence="13" type="ORF">G3N56_18860</name>
</gene>